<protein>
    <submittedName>
        <fullName evidence="8">Type IV pilus biogenesis and competence protein PilQ</fullName>
    </submittedName>
</protein>
<organism evidence="8 9">
    <name type="scientific">Piscirickettsia salmonis</name>
    <dbReference type="NCBI Taxonomy" id="1238"/>
    <lineage>
        <taxon>Bacteria</taxon>
        <taxon>Pseudomonadati</taxon>
        <taxon>Pseudomonadota</taxon>
        <taxon>Gammaproteobacteria</taxon>
        <taxon>Thiotrichales</taxon>
        <taxon>Piscirickettsiaceae</taxon>
        <taxon>Piscirickettsia</taxon>
    </lineage>
</organism>
<dbReference type="NCBIfam" id="TIGR02515">
    <property type="entry name" value="IV_pilus_PilQ"/>
    <property type="match status" value="1"/>
</dbReference>
<dbReference type="EMBL" id="CP038908">
    <property type="protein sequence ID" value="QGO07420.1"/>
    <property type="molecule type" value="Genomic_DNA"/>
</dbReference>
<gene>
    <name evidence="8" type="primary">pilQ</name>
    <name evidence="8" type="ORF">Psal009_03372</name>
</gene>
<proteinExistence type="inferred from homology"/>
<dbReference type="InterPro" id="IPR005644">
    <property type="entry name" value="NolW-like"/>
</dbReference>
<keyword evidence="2 7" id="KW-0813">Transport</keyword>
<reference evidence="8 9" key="1">
    <citation type="submission" date="2019-04" db="EMBL/GenBank/DDBJ databases">
        <title>Complete genome sequencing of Piscirickettsia salmonis strain Psal-009.</title>
        <authorList>
            <person name="Schober I."/>
            <person name="Bunk B."/>
            <person name="Sproer C."/>
            <person name="Carril G.P."/>
            <person name="Riedel T."/>
            <person name="Flores-Herrera P.A."/>
            <person name="Nourdin-Galindo G."/>
            <person name="Marshall S.H."/>
            <person name="Overmann J."/>
        </authorList>
    </citation>
    <scope>NUCLEOTIDE SEQUENCE [LARGE SCALE GENOMIC DNA]</scope>
    <source>
        <strain evidence="8 9">Psal-009</strain>
    </source>
</reference>
<keyword evidence="5" id="KW-0998">Cell outer membrane</keyword>
<dbReference type="Pfam" id="PF03958">
    <property type="entry name" value="Secretin_N"/>
    <property type="match status" value="1"/>
</dbReference>
<evidence type="ECO:0000256" key="7">
    <source>
        <dbReference type="RuleBase" id="RU004004"/>
    </source>
</evidence>
<keyword evidence="9" id="KW-1185">Reference proteome</keyword>
<dbReference type="Pfam" id="PF07660">
    <property type="entry name" value="STN"/>
    <property type="match status" value="1"/>
</dbReference>
<comment type="similarity">
    <text evidence="6">Belongs to the bacterial secretin family.</text>
</comment>
<dbReference type="Proteomes" id="UP000422232">
    <property type="component" value="Chromosome"/>
</dbReference>
<keyword evidence="4" id="KW-0472">Membrane</keyword>
<dbReference type="SMART" id="SM00965">
    <property type="entry name" value="STN"/>
    <property type="match status" value="1"/>
</dbReference>
<evidence type="ECO:0000256" key="4">
    <source>
        <dbReference type="ARBA" id="ARBA00023136"/>
    </source>
</evidence>
<dbReference type="Gene3D" id="3.30.1370.120">
    <property type="match status" value="1"/>
</dbReference>
<evidence type="ECO:0000256" key="5">
    <source>
        <dbReference type="ARBA" id="ARBA00023237"/>
    </source>
</evidence>
<comment type="subcellular location">
    <subcellularLocation>
        <location evidence="7">Cell outer membrane</location>
    </subcellularLocation>
    <subcellularLocation>
        <location evidence="1">Membrane</location>
    </subcellularLocation>
</comment>
<dbReference type="AlphaFoldDB" id="A0A9Q5VF50"/>
<dbReference type="Pfam" id="PF00263">
    <property type="entry name" value="Secretin"/>
    <property type="match status" value="1"/>
</dbReference>
<dbReference type="InterPro" id="IPR001775">
    <property type="entry name" value="GspD/PilQ"/>
</dbReference>
<dbReference type="RefSeq" id="WP_016211204.1">
    <property type="nucleotide sequence ID" value="NZ_CP012413.1"/>
</dbReference>
<dbReference type="PANTHER" id="PTHR30604:SF1">
    <property type="entry name" value="DNA UTILIZATION PROTEIN HOFQ"/>
    <property type="match status" value="1"/>
</dbReference>
<dbReference type="InterPro" id="IPR013355">
    <property type="entry name" value="Pilus_4_PilQ"/>
</dbReference>
<evidence type="ECO:0000313" key="8">
    <source>
        <dbReference type="EMBL" id="QGO07420.1"/>
    </source>
</evidence>
<evidence type="ECO:0000256" key="3">
    <source>
        <dbReference type="ARBA" id="ARBA00022729"/>
    </source>
</evidence>
<dbReference type="Gene3D" id="3.30.1370.130">
    <property type="match status" value="1"/>
</dbReference>
<dbReference type="InterPro" id="IPR051808">
    <property type="entry name" value="Type_IV_pilus_biogenesis"/>
</dbReference>
<sequence length="419" mass="45708">MHQSSKFINLNFDNIDLAKLLQLIAEFAQLNLVINDDVQGTMSLHLKKVTWQQALNVILMAEDLTENRQGNILIIKKKGLILKKANNKLNKRKMESLFVNVHYGRAEKIAMILKEGSGKIISTQGIVSFDQRTNVLLIHDYIDRIKIIKKMIKALDRPVPQVMIEARIVIANRSFEKDLGVKFGISGGGSTVATAGSISGTNAIRQGESPGIAERLNVSLPFMADSAATGLGRFALAVAKLPGNLLLDLELQALESEGEAEVISTPKLLTAHDQEAFIEQGEEIPYLESTSSGAASVSFKKAVLGLTVTPHITPDQHIILTIRLSKDSRSALSAGDGGSSANVLPPAIDTRVIKTQALVKDGETIVLGGIYEQEKQRVVRRVPFLADLPGIGWLFQSRSQSTLNKELLIFVTPKIMSAY</sequence>
<dbReference type="PRINTS" id="PR00811">
    <property type="entry name" value="BCTERIALGSPD"/>
</dbReference>
<dbReference type="GO" id="GO:0009306">
    <property type="term" value="P:protein secretion"/>
    <property type="evidence" value="ECO:0007669"/>
    <property type="project" value="InterPro"/>
</dbReference>
<dbReference type="InterPro" id="IPR038591">
    <property type="entry name" value="NolW-like_sf"/>
</dbReference>
<dbReference type="InterPro" id="IPR011662">
    <property type="entry name" value="Secretin/TonB_short_N"/>
</dbReference>
<accession>A0A9Q5VF50</accession>
<name>A0A9Q5VF50_PISSA</name>
<evidence type="ECO:0000256" key="6">
    <source>
        <dbReference type="RuleBase" id="RU004003"/>
    </source>
</evidence>
<evidence type="ECO:0000313" key="9">
    <source>
        <dbReference type="Proteomes" id="UP000422232"/>
    </source>
</evidence>
<dbReference type="GeneID" id="66742304"/>
<dbReference type="PANTHER" id="PTHR30604">
    <property type="entry name" value="PROTEIN TRANSPORT PROTEIN HOFQ"/>
    <property type="match status" value="1"/>
</dbReference>
<keyword evidence="3" id="KW-0732">Signal</keyword>
<dbReference type="InterPro" id="IPR004846">
    <property type="entry name" value="T2SS/T3SS_dom"/>
</dbReference>
<dbReference type="GO" id="GO:0009279">
    <property type="term" value="C:cell outer membrane"/>
    <property type="evidence" value="ECO:0007669"/>
    <property type="project" value="UniProtKB-SubCell"/>
</dbReference>
<evidence type="ECO:0000256" key="2">
    <source>
        <dbReference type="ARBA" id="ARBA00022448"/>
    </source>
</evidence>
<evidence type="ECO:0000256" key="1">
    <source>
        <dbReference type="ARBA" id="ARBA00004370"/>
    </source>
</evidence>